<evidence type="ECO:0000313" key="1">
    <source>
        <dbReference type="EMBL" id="ETO20723.1"/>
    </source>
</evidence>
<dbReference type="Proteomes" id="UP000023152">
    <property type="component" value="Unassembled WGS sequence"/>
</dbReference>
<comment type="caution">
    <text evidence="1">The sequence shown here is derived from an EMBL/GenBank/DDBJ whole genome shotgun (WGS) entry which is preliminary data.</text>
</comment>
<dbReference type="AlphaFoldDB" id="X6N483"/>
<reference evidence="1 2" key="1">
    <citation type="journal article" date="2013" name="Curr. Biol.">
        <title>The Genome of the Foraminiferan Reticulomyxa filosa.</title>
        <authorList>
            <person name="Glockner G."/>
            <person name="Hulsmann N."/>
            <person name="Schleicher M."/>
            <person name="Noegel A.A."/>
            <person name="Eichinger L."/>
            <person name="Gallinger C."/>
            <person name="Pawlowski J."/>
            <person name="Sierra R."/>
            <person name="Euteneuer U."/>
            <person name="Pillet L."/>
            <person name="Moustafa A."/>
            <person name="Platzer M."/>
            <person name="Groth M."/>
            <person name="Szafranski K."/>
            <person name="Schliwa M."/>
        </authorList>
    </citation>
    <scope>NUCLEOTIDE SEQUENCE [LARGE SCALE GENOMIC DNA]</scope>
</reference>
<accession>X6N483</accession>
<proteinExistence type="predicted"/>
<evidence type="ECO:0000313" key="2">
    <source>
        <dbReference type="Proteomes" id="UP000023152"/>
    </source>
</evidence>
<gene>
    <name evidence="1" type="ORF">RFI_16498</name>
</gene>
<sequence length="169" mass="20176">MGCGSIFFFWVDFIKYYSSFYENIETDIYLFYLFQGIFSTSFRKSQIDVRYTCSFGMPNPFGKKSDIFKIFIVNWSQMVILSQLQNPKNLITNIIKTNKVCNTLSYQQYLFINQNKKKDCSLNSFMRNSEFFCTLTKFSFRFVTLGFAPIEKKNKVFDSKKERQKKKKK</sequence>
<name>X6N483_RETFI</name>
<protein>
    <submittedName>
        <fullName evidence="1">Uncharacterized protein</fullName>
    </submittedName>
</protein>
<keyword evidence="2" id="KW-1185">Reference proteome</keyword>
<organism evidence="1 2">
    <name type="scientific">Reticulomyxa filosa</name>
    <dbReference type="NCBI Taxonomy" id="46433"/>
    <lineage>
        <taxon>Eukaryota</taxon>
        <taxon>Sar</taxon>
        <taxon>Rhizaria</taxon>
        <taxon>Retaria</taxon>
        <taxon>Foraminifera</taxon>
        <taxon>Monothalamids</taxon>
        <taxon>Reticulomyxidae</taxon>
        <taxon>Reticulomyxa</taxon>
    </lineage>
</organism>
<dbReference type="EMBL" id="ASPP01012313">
    <property type="protein sequence ID" value="ETO20723.1"/>
    <property type="molecule type" value="Genomic_DNA"/>
</dbReference>